<dbReference type="CDD" id="cd11332">
    <property type="entry name" value="AmyAc_OligoGlu_TS"/>
    <property type="match status" value="1"/>
</dbReference>
<dbReference type="Pfam" id="PF00128">
    <property type="entry name" value="Alpha-amylase"/>
    <property type="match status" value="1"/>
</dbReference>
<dbReference type="GO" id="GO:0009313">
    <property type="term" value="P:oligosaccharide catabolic process"/>
    <property type="evidence" value="ECO:0007669"/>
    <property type="project" value="TreeGrafter"/>
</dbReference>
<evidence type="ECO:0000259" key="2">
    <source>
        <dbReference type="SMART" id="SM00642"/>
    </source>
</evidence>
<protein>
    <submittedName>
        <fullName evidence="3">Alpha-glucosidase</fullName>
        <ecNumber evidence="3">3.2.1.20</ecNumber>
    </submittedName>
</protein>
<evidence type="ECO:0000313" key="4">
    <source>
        <dbReference type="Proteomes" id="UP000590647"/>
    </source>
</evidence>
<dbReference type="InterPro" id="IPR006047">
    <property type="entry name" value="GH13_cat_dom"/>
</dbReference>
<keyword evidence="3" id="KW-0326">Glycosidase</keyword>
<dbReference type="PANTHER" id="PTHR10357:SF179">
    <property type="entry name" value="NEUTRAL AND BASIC AMINO ACID TRANSPORT PROTEIN RBAT"/>
    <property type="match status" value="1"/>
</dbReference>
<comment type="caution">
    <text evidence="3">The sequence shown here is derived from an EMBL/GenBank/DDBJ whole genome shotgun (WGS) entry which is preliminary data.</text>
</comment>
<evidence type="ECO:0000313" key="3">
    <source>
        <dbReference type="EMBL" id="MBB5798320.1"/>
    </source>
</evidence>
<dbReference type="SUPFAM" id="SSF51445">
    <property type="entry name" value="(Trans)glycosidases"/>
    <property type="match status" value="1"/>
</dbReference>
<dbReference type="Gene3D" id="3.20.20.80">
    <property type="entry name" value="Glycosidases"/>
    <property type="match status" value="2"/>
</dbReference>
<sequence length="595" mass="66333">MAVGVGRFDLHWPDSRRLAGVGYGMTGLPDPALPWETPQRRDGARRGAVEWWHDAVCYQVYLRSFADGNGDGIGDLAGLRRRLPYLSELGVDAVWVNPWYPSPMVDGGYDVSDYRNIDPLFGSLPEARALIEEIHALGLRILIDLVPNHTSSQHPWFGEALAGGPGCVERDRFVFRPGRGPGGGLPPNNWRSVFGGSAWTRVVEPDGMQEWYLHLFAPEQPDLNWNNAEVRREFESVLRFWFDHGVDGIRIDVAHAMSKAPGLPDLGPADIELIGSAAHPGHPHWDREGVHEIFRGWRAVADSYSEPRVFVAEACARNPERLSRYVRSGELHTAFNFDYLTTPWRAEHMRTAIDSSLTTMGAVGAPATWVLSNHDVVRHLTRYGRPQSKSQVHDLADHLLAGPFDLELGTRRARAAALLTLALPGCAYLYQGEELGLWEVEDLPDEALQDPIWQRSGHTYRGRDGCRVPMPWSGDTPPFGFSPDHAGSDPWLPQPREWNRLTVQVQQGDERSMLELYRRALRIRRAHPALGSGSLLWDPTAGPGVLSFTRPPGFQCIVNFRPDPLRLPEHGGVLLSSVPLDSGRLPGDAAVWLTR</sequence>
<dbReference type="GO" id="GO:0004556">
    <property type="term" value="F:alpha-amylase activity"/>
    <property type="evidence" value="ECO:0007669"/>
    <property type="project" value="TreeGrafter"/>
</dbReference>
<evidence type="ECO:0000256" key="1">
    <source>
        <dbReference type="ARBA" id="ARBA00008061"/>
    </source>
</evidence>
<dbReference type="SMART" id="SM00642">
    <property type="entry name" value="Aamy"/>
    <property type="match status" value="1"/>
</dbReference>
<organism evidence="3 4">
    <name type="scientific">Streptomyces caelestis</name>
    <dbReference type="NCBI Taxonomy" id="36816"/>
    <lineage>
        <taxon>Bacteria</taxon>
        <taxon>Bacillati</taxon>
        <taxon>Actinomycetota</taxon>
        <taxon>Actinomycetes</taxon>
        <taxon>Kitasatosporales</taxon>
        <taxon>Streptomycetaceae</taxon>
        <taxon>Streptomyces</taxon>
    </lineage>
</organism>
<comment type="similarity">
    <text evidence="1">Belongs to the glycosyl hydrolase 13 family.</text>
</comment>
<feature type="domain" description="Glycosyl hydrolase family 13 catalytic" evidence="2">
    <location>
        <begin position="59"/>
        <end position="467"/>
    </location>
</feature>
<accession>A0A7W9H9T9</accession>
<reference evidence="3 4" key="1">
    <citation type="submission" date="2020-08" db="EMBL/GenBank/DDBJ databases">
        <title>Sequencing the genomes of 1000 actinobacteria strains.</title>
        <authorList>
            <person name="Klenk H.-P."/>
        </authorList>
    </citation>
    <scope>NUCLEOTIDE SEQUENCE [LARGE SCALE GENOMIC DNA]</scope>
    <source>
        <strain evidence="3 4">DSM 40084</strain>
    </source>
</reference>
<dbReference type="Gene3D" id="3.90.400.10">
    <property type="entry name" value="Oligo-1,6-glucosidase, Domain 2"/>
    <property type="match status" value="1"/>
</dbReference>
<keyword evidence="4" id="KW-1185">Reference proteome</keyword>
<dbReference type="GO" id="GO:0004558">
    <property type="term" value="F:alpha-1,4-glucosidase activity"/>
    <property type="evidence" value="ECO:0007669"/>
    <property type="project" value="UniProtKB-EC"/>
</dbReference>
<name>A0A7W9H9T9_9ACTN</name>
<proteinExistence type="inferred from homology"/>
<dbReference type="Proteomes" id="UP000590647">
    <property type="component" value="Unassembled WGS sequence"/>
</dbReference>
<dbReference type="AlphaFoldDB" id="A0A7W9H9T9"/>
<dbReference type="PANTHER" id="PTHR10357">
    <property type="entry name" value="ALPHA-AMYLASE FAMILY MEMBER"/>
    <property type="match status" value="1"/>
</dbReference>
<dbReference type="EMBL" id="JACHNE010000001">
    <property type="protein sequence ID" value="MBB5798320.1"/>
    <property type="molecule type" value="Genomic_DNA"/>
</dbReference>
<dbReference type="InterPro" id="IPR045857">
    <property type="entry name" value="O16G_dom_2"/>
</dbReference>
<dbReference type="EC" id="3.2.1.20" evidence="3"/>
<keyword evidence="3" id="KW-0378">Hydrolase</keyword>
<dbReference type="InterPro" id="IPR017853">
    <property type="entry name" value="GH"/>
</dbReference>
<gene>
    <name evidence="3" type="ORF">HDA41_006284</name>
</gene>